<evidence type="ECO:0000313" key="2">
    <source>
        <dbReference type="Proteomes" id="UP001595607"/>
    </source>
</evidence>
<protein>
    <submittedName>
        <fullName evidence="1">DUF1499 domain-containing protein</fullName>
    </submittedName>
</protein>
<gene>
    <name evidence="1" type="ORF">ACFONP_10660</name>
</gene>
<name>A0ABV7MDB7_9PROT</name>
<accession>A0ABV7MDB7</accession>
<dbReference type="Proteomes" id="UP001595607">
    <property type="component" value="Unassembled WGS sequence"/>
</dbReference>
<dbReference type="InterPro" id="IPR010865">
    <property type="entry name" value="DUF1499"/>
</dbReference>
<dbReference type="EMBL" id="JBHRVA010000003">
    <property type="protein sequence ID" value="MFC3303191.1"/>
    <property type="molecule type" value="Genomic_DNA"/>
</dbReference>
<evidence type="ECO:0000313" key="1">
    <source>
        <dbReference type="EMBL" id="MFC3303191.1"/>
    </source>
</evidence>
<keyword evidence="2" id="KW-1185">Reference proteome</keyword>
<organism evidence="1 2">
    <name type="scientific">Parvularcula lutaonensis</name>
    <dbReference type="NCBI Taxonomy" id="491923"/>
    <lineage>
        <taxon>Bacteria</taxon>
        <taxon>Pseudomonadati</taxon>
        <taxon>Pseudomonadota</taxon>
        <taxon>Alphaproteobacteria</taxon>
        <taxon>Parvularculales</taxon>
        <taxon>Parvularculaceae</taxon>
        <taxon>Parvularcula</taxon>
    </lineage>
</organism>
<dbReference type="Pfam" id="PF07386">
    <property type="entry name" value="DUF1499"/>
    <property type="match status" value="1"/>
</dbReference>
<sequence>MLDLQNVQKSPKPNQYLVAPEGWLANETPDAIAPVFTQGPDEVFAKLLQVIENTKGTSNVSASKEAGRIAYVAKVVIFKDDVDIAVLPHPEGSTLAIYSRSRVGYSDLGVNKKRVERLLADLKAAL</sequence>
<proteinExistence type="predicted"/>
<reference evidence="2" key="1">
    <citation type="journal article" date="2019" name="Int. J. Syst. Evol. Microbiol.">
        <title>The Global Catalogue of Microorganisms (GCM) 10K type strain sequencing project: providing services to taxonomists for standard genome sequencing and annotation.</title>
        <authorList>
            <consortium name="The Broad Institute Genomics Platform"/>
            <consortium name="The Broad Institute Genome Sequencing Center for Infectious Disease"/>
            <person name="Wu L."/>
            <person name="Ma J."/>
        </authorList>
    </citation>
    <scope>NUCLEOTIDE SEQUENCE [LARGE SCALE GENOMIC DNA]</scope>
    <source>
        <strain evidence="2">KCTC 22245</strain>
    </source>
</reference>
<comment type="caution">
    <text evidence="1">The sequence shown here is derived from an EMBL/GenBank/DDBJ whole genome shotgun (WGS) entry which is preliminary data.</text>
</comment>
<dbReference type="RefSeq" id="WP_189575497.1">
    <property type="nucleotide sequence ID" value="NZ_BMXU01000002.1"/>
</dbReference>